<dbReference type="EMBL" id="JALLKP010000001">
    <property type="protein sequence ID" value="KAK2197613.1"/>
    <property type="molecule type" value="Genomic_DNA"/>
</dbReference>
<comment type="caution">
    <text evidence="1">The sequence shown here is derived from an EMBL/GenBank/DDBJ whole genome shotgun (WGS) entry which is preliminary data.</text>
</comment>
<dbReference type="GeneID" id="94334913"/>
<accession>A0AAD9PMN5</accession>
<dbReference type="AlphaFoldDB" id="A0AAD9PMN5"/>
<sequence>MSQLKRIISSTLSQINGCDFSKCIGGMQRSYLSLGSVPFNCSTSHAKRLFVEPLVYQIRTHTSSNISFINPKKLHALSSVLKSKVESIISQVNSKKACSSEEDLRIGFLMPVNVPTASIFLSFFLQSNVTISLLPLSHFLLKNVLHESDYEKFYNKHTSDIWRCLIVESSLNAVLLTEEYADLLSPICNALTIPFFVITQEPNILTASDYYSAKSAGYGYLNFLQSKSLDLMVMDEPNSALCSTGSFEVSKIDIPPHSNKMHYYAEVSSANAKACVYVLSSILNQMKRISSIINFSKGDVVLNCLNPHELPCVVIGLLAPLNASLNIGFPLKPLCHDQFKTAKAQFPIISNEPLGRVVKLIHAQSVWNYIRGSNLDPQTGILMCDLELFRNLVLYIGHPDLWEDERNEYLTKFKGIKQVIVTCTLAEMQLGAFENVLNESYVVEILEIAPILNLVSIPEAGVIAWKLVKDLKHIDNYTPCQGNLSCSRDECTGVSIDVDASMNGHWRILASDALFKVCSIFATDSRNITGSSTLRCL</sequence>
<reference evidence="1" key="1">
    <citation type="journal article" date="2023" name="Nat. Microbiol.">
        <title>Babesia duncani multi-omics identifies virulence factors and drug targets.</title>
        <authorList>
            <person name="Singh P."/>
            <person name="Lonardi S."/>
            <person name="Liang Q."/>
            <person name="Vydyam P."/>
            <person name="Khabirova E."/>
            <person name="Fang T."/>
            <person name="Gihaz S."/>
            <person name="Thekkiniath J."/>
            <person name="Munshi M."/>
            <person name="Abel S."/>
            <person name="Ciampossin L."/>
            <person name="Batugedara G."/>
            <person name="Gupta M."/>
            <person name="Lu X.M."/>
            <person name="Lenz T."/>
            <person name="Chakravarty S."/>
            <person name="Cornillot E."/>
            <person name="Hu Y."/>
            <person name="Ma W."/>
            <person name="Gonzalez L.M."/>
            <person name="Sanchez S."/>
            <person name="Estrada K."/>
            <person name="Sanchez-Flores A."/>
            <person name="Montero E."/>
            <person name="Harb O.S."/>
            <person name="Le Roch K.G."/>
            <person name="Mamoun C.B."/>
        </authorList>
    </citation>
    <scope>NUCLEOTIDE SEQUENCE</scope>
    <source>
        <strain evidence="1">WA1</strain>
    </source>
</reference>
<proteinExistence type="predicted"/>
<evidence type="ECO:0000313" key="1">
    <source>
        <dbReference type="EMBL" id="KAK2197613.1"/>
    </source>
</evidence>
<name>A0AAD9PMN5_9APIC</name>
<dbReference type="KEGG" id="bdw:94334913"/>
<protein>
    <submittedName>
        <fullName evidence="1">Uncharacterized protein</fullName>
    </submittedName>
</protein>
<keyword evidence="2" id="KW-1185">Reference proteome</keyword>
<dbReference type="RefSeq" id="XP_067804455.1">
    <property type="nucleotide sequence ID" value="XM_067945664.1"/>
</dbReference>
<dbReference type="Proteomes" id="UP001214638">
    <property type="component" value="Unassembled WGS sequence"/>
</dbReference>
<gene>
    <name evidence="1" type="ORF">BdWA1_000615</name>
</gene>
<organism evidence="1 2">
    <name type="scientific">Babesia duncani</name>
    <dbReference type="NCBI Taxonomy" id="323732"/>
    <lineage>
        <taxon>Eukaryota</taxon>
        <taxon>Sar</taxon>
        <taxon>Alveolata</taxon>
        <taxon>Apicomplexa</taxon>
        <taxon>Aconoidasida</taxon>
        <taxon>Piroplasmida</taxon>
        <taxon>Babesiidae</taxon>
        <taxon>Babesia</taxon>
    </lineage>
</organism>
<evidence type="ECO:0000313" key="2">
    <source>
        <dbReference type="Proteomes" id="UP001214638"/>
    </source>
</evidence>